<evidence type="ECO:0000256" key="1">
    <source>
        <dbReference type="SAM" id="Phobius"/>
    </source>
</evidence>
<dbReference type="EMBL" id="CP017267">
    <property type="protein sequence ID" value="APB31166.1"/>
    <property type="molecule type" value="Genomic_DNA"/>
</dbReference>
<evidence type="ECO:0000313" key="3">
    <source>
        <dbReference type="EMBL" id="APB31166.1"/>
    </source>
</evidence>
<dbReference type="KEGG" id="vte:BHY08_04570"/>
<keyword evidence="4" id="KW-1185">Reference proteome</keyword>
<dbReference type="PANTHER" id="PTHR30383:SF27">
    <property type="entry name" value="SPORE GERMINATION LIPASE LIPC"/>
    <property type="match status" value="1"/>
</dbReference>
<evidence type="ECO:0000313" key="4">
    <source>
        <dbReference type="Proteomes" id="UP000191200"/>
    </source>
</evidence>
<dbReference type="AlphaFoldDB" id="A0A1J0A5E8"/>
<dbReference type="CDD" id="cd04506">
    <property type="entry name" value="SGNH_hydrolase_YpmR_like"/>
    <property type="match status" value="1"/>
</dbReference>
<keyword evidence="1" id="KW-1133">Transmembrane helix</keyword>
<dbReference type="InterPro" id="IPR036514">
    <property type="entry name" value="SGNH_hydro_sf"/>
</dbReference>
<feature type="transmembrane region" description="Helical" evidence="1">
    <location>
        <begin position="12"/>
        <end position="29"/>
    </location>
</feature>
<dbReference type="Proteomes" id="UP000191200">
    <property type="component" value="Chromosome"/>
</dbReference>
<sequence length="289" mass="33258">MKHFTHRLKYVMFFVVMVIIFSILGLVLVPRADNIHLNNETKETEKRIEMIRLSAVGDSLTEGIGDTTKSGGYLPLLQKNLADMYPVDVFQIENFGKSGDRSDQILKRLKKNEEMQQSVQQANAILLTVGGNDLLQAIQPKIFSKMTTKRLESEKETYYGRLEKLYAELRKLNPDAPIYQLGIYNPFYLNFSDITELQEMVDFWNKSSQNFVNEQENAYFVPINDDIYQGIPEIEKSDDKKKELKSSDSSSLNDLISSEDTFHPNNLGYQIIANAFELKMSATKNKWLK</sequence>
<protein>
    <recommendedName>
        <fullName evidence="2">SGNH hydrolase-type esterase domain-containing protein</fullName>
    </recommendedName>
</protein>
<dbReference type="RefSeq" id="WP_071456751.1">
    <property type="nucleotide sequence ID" value="NZ_CP017267.1"/>
</dbReference>
<dbReference type="PANTHER" id="PTHR30383">
    <property type="entry name" value="THIOESTERASE 1/PROTEASE 1/LYSOPHOSPHOLIPASE L1"/>
    <property type="match status" value="1"/>
</dbReference>
<feature type="domain" description="SGNH hydrolase-type esterase" evidence="2">
    <location>
        <begin position="55"/>
        <end position="271"/>
    </location>
</feature>
<dbReference type="InterPro" id="IPR013830">
    <property type="entry name" value="SGNH_hydro"/>
</dbReference>
<evidence type="ECO:0000259" key="2">
    <source>
        <dbReference type="Pfam" id="PF13472"/>
    </source>
</evidence>
<dbReference type="InterPro" id="IPR051532">
    <property type="entry name" value="Ester_Hydrolysis_Enzymes"/>
</dbReference>
<dbReference type="GO" id="GO:0004622">
    <property type="term" value="F:phosphatidylcholine lysophospholipase activity"/>
    <property type="evidence" value="ECO:0007669"/>
    <property type="project" value="TreeGrafter"/>
</dbReference>
<dbReference type="OrthoDB" id="252349at2"/>
<dbReference type="SUPFAM" id="SSF52266">
    <property type="entry name" value="SGNH hydrolase"/>
    <property type="match status" value="1"/>
</dbReference>
<reference evidence="3 4" key="1">
    <citation type="submission" date="2016-09" db="EMBL/GenBank/DDBJ databases">
        <title>Vagococcus teuberi sp. nov., isolated from the Malian artisanal sour milk fene.</title>
        <authorList>
            <person name="Wullschleger S."/>
            <person name="Seifert C."/>
            <person name="Baumgartner S."/>
            <person name="Lacroix C."/>
            <person name="Bonfoh B."/>
            <person name="Stevens M.J."/>
            <person name="Meile L."/>
        </authorList>
    </citation>
    <scope>NUCLEOTIDE SEQUENCE [LARGE SCALE GENOMIC DNA]</scope>
    <source>
        <strain evidence="3 4">DSM 21459</strain>
    </source>
</reference>
<proteinExistence type="predicted"/>
<dbReference type="Gene3D" id="3.40.50.1110">
    <property type="entry name" value="SGNH hydrolase"/>
    <property type="match status" value="1"/>
</dbReference>
<keyword evidence="1" id="KW-0472">Membrane</keyword>
<organism evidence="3 4">
    <name type="scientific">Vagococcus teuberi</name>
    <dbReference type="NCBI Taxonomy" id="519472"/>
    <lineage>
        <taxon>Bacteria</taxon>
        <taxon>Bacillati</taxon>
        <taxon>Bacillota</taxon>
        <taxon>Bacilli</taxon>
        <taxon>Lactobacillales</taxon>
        <taxon>Enterococcaceae</taxon>
        <taxon>Vagococcus</taxon>
    </lineage>
</organism>
<keyword evidence="1" id="KW-0812">Transmembrane</keyword>
<dbReference type="Pfam" id="PF13472">
    <property type="entry name" value="Lipase_GDSL_2"/>
    <property type="match status" value="1"/>
</dbReference>
<accession>A0A1J0A5E8</accession>
<dbReference type="STRING" id="519472.BHY08_04570"/>
<name>A0A1J0A5E8_9ENTE</name>
<gene>
    <name evidence="3" type="ORF">BHY08_04570</name>
</gene>